<evidence type="ECO:0000313" key="1">
    <source>
        <dbReference type="EMBL" id="MYL73054.1"/>
    </source>
</evidence>
<dbReference type="NCBIfam" id="TIGR04223">
    <property type="entry name" value="quorum_AgrD"/>
    <property type="match status" value="1"/>
</dbReference>
<dbReference type="Proteomes" id="UP000450457">
    <property type="component" value="Unassembled WGS sequence"/>
</dbReference>
<sequence>MIRVSVMKKIVTRMIAIISLKAKSFSSVASCFWFAYEPDLPEEDEKE</sequence>
<gene>
    <name evidence="1" type="ORF">GLW00_19755</name>
</gene>
<protein>
    <submittedName>
        <fullName evidence="1">Cyclic lactone autoinducer peptide</fullName>
    </submittedName>
</protein>
<organism evidence="1 2">
    <name type="scientific">Halobacillus litoralis</name>
    <dbReference type="NCBI Taxonomy" id="45668"/>
    <lineage>
        <taxon>Bacteria</taxon>
        <taxon>Bacillati</taxon>
        <taxon>Bacillota</taxon>
        <taxon>Bacilli</taxon>
        <taxon>Bacillales</taxon>
        <taxon>Bacillaceae</taxon>
        <taxon>Halobacillus</taxon>
    </lineage>
</organism>
<accession>A0A845FH03</accession>
<dbReference type="AlphaFoldDB" id="A0A845FH03"/>
<comment type="caution">
    <text evidence="1">The sequence shown here is derived from an EMBL/GenBank/DDBJ whole genome shotgun (WGS) entry which is preliminary data.</text>
</comment>
<dbReference type="EMBL" id="WMFA01000017">
    <property type="protein sequence ID" value="MYL73054.1"/>
    <property type="molecule type" value="Genomic_DNA"/>
</dbReference>
<reference evidence="1 2" key="1">
    <citation type="submission" date="2019-11" db="EMBL/GenBank/DDBJ databases">
        <title>Genome sequences of 17 halophilic strains isolated from different environments.</title>
        <authorList>
            <person name="Furrow R.E."/>
        </authorList>
    </citation>
    <scope>NUCLEOTIDE SEQUENCE [LARGE SCALE GENOMIC DNA]</scope>
    <source>
        <strain evidence="1 2">SL-4</strain>
    </source>
</reference>
<proteinExistence type="predicted"/>
<evidence type="ECO:0000313" key="2">
    <source>
        <dbReference type="Proteomes" id="UP000450457"/>
    </source>
</evidence>
<dbReference type="InterPro" id="IPR009229">
    <property type="entry name" value="AgrD"/>
</dbReference>
<name>A0A845FH03_9BACI</name>